<evidence type="ECO:0000259" key="2">
    <source>
        <dbReference type="SMART" id="SM01220"/>
    </source>
</evidence>
<dbReference type="KEGG" id="ccal:113464743"/>
<dbReference type="GO" id="GO:0098793">
    <property type="term" value="C:presynapse"/>
    <property type="evidence" value="ECO:0007669"/>
    <property type="project" value="GOC"/>
</dbReference>
<feature type="domain" description="Bridge-like lipid transfer protein family member 1 C-terminal" evidence="2">
    <location>
        <begin position="1"/>
        <end position="200"/>
    </location>
</feature>
<dbReference type="Proteomes" id="UP000694925">
    <property type="component" value="Unplaced"/>
</dbReference>
<dbReference type="PANTHER" id="PTHR31640:SF1">
    <property type="entry name" value="BRIDGE-LIKE LIPID TRANSFER PROTEIN FAMILY MEMBER 1"/>
    <property type="match status" value="1"/>
</dbReference>
<accession>A0AAJ7WD81</accession>
<dbReference type="SMART" id="SM01220">
    <property type="entry name" value="FSA_C"/>
    <property type="match status" value="1"/>
</dbReference>
<dbReference type="GO" id="GO:0048488">
    <property type="term" value="P:synaptic vesicle endocytosis"/>
    <property type="evidence" value="ECO:0007669"/>
    <property type="project" value="TreeGrafter"/>
</dbReference>
<dbReference type="PANTHER" id="PTHR31640">
    <property type="entry name" value="TRANSMEMBRANE PROTEIN KIAA1109"/>
    <property type="match status" value="1"/>
</dbReference>
<protein>
    <submittedName>
        <fullName evidence="4">Transmembrane protein KIAA1109-like</fullName>
    </submittedName>
</protein>
<reference evidence="4" key="1">
    <citation type="submission" date="2025-08" db="UniProtKB">
        <authorList>
            <consortium name="RefSeq"/>
        </authorList>
    </citation>
    <scope>IDENTIFICATION</scope>
    <source>
        <tissue evidence="4">Whole body</tissue>
    </source>
</reference>
<evidence type="ECO:0000256" key="1">
    <source>
        <dbReference type="SAM" id="MobiDB-lite"/>
    </source>
</evidence>
<organism evidence="3 4">
    <name type="scientific">Ceratina calcarata</name>
    <dbReference type="NCBI Taxonomy" id="156304"/>
    <lineage>
        <taxon>Eukaryota</taxon>
        <taxon>Metazoa</taxon>
        <taxon>Ecdysozoa</taxon>
        <taxon>Arthropoda</taxon>
        <taxon>Hexapoda</taxon>
        <taxon>Insecta</taxon>
        <taxon>Pterygota</taxon>
        <taxon>Neoptera</taxon>
        <taxon>Endopterygota</taxon>
        <taxon>Hymenoptera</taxon>
        <taxon>Apocrita</taxon>
        <taxon>Aculeata</taxon>
        <taxon>Apoidea</taxon>
        <taxon>Anthophila</taxon>
        <taxon>Apidae</taxon>
        <taxon>Ceratina</taxon>
        <taxon>Zadontomerus</taxon>
    </lineage>
</organism>
<gene>
    <name evidence="4" type="primary">LOC113464743</name>
</gene>
<proteinExistence type="predicted"/>
<dbReference type="AlphaFoldDB" id="A0AAJ7WD81"/>
<name>A0AAJ7WD81_9HYME</name>
<keyword evidence="3" id="KW-1185">Reference proteome</keyword>
<evidence type="ECO:0000313" key="4">
    <source>
        <dbReference type="RefSeq" id="XP_026672113.1"/>
    </source>
</evidence>
<evidence type="ECO:0000313" key="3">
    <source>
        <dbReference type="Proteomes" id="UP000694925"/>
    </source>
</evidence>
<feature type="region of interest" description="Disordered" evidence="1">
    <location>
        <begin position="122"/>
        <end position="146"/>
    </location>
</feature>
<sequence length="201" mass="22807">MELHGCNISLACFHGINFKSKSWAIFSLKEPCISFTTEAQEIPSVESPNTRDVHVVQTLTISLGQQQEQHARHHSMATVCKLSRSVLFPPQFKSLQEWFHYAFASSDIDAVDRFPCVERERTDSTSDTANVTRGRTTSTNTGKLQEHSHAREVIFALPSLQLHLKTEHLQTAKTPVVIGAPKHVVYSKYVRELLFSLFQIW</sequence>
<dbReference type="InterPro" id="IPR056742">
    <property type="entry name" value="BLTP1_C"/>
</dbReference>
<dbReference type="RefSeq" id="XP_026672113.1">
    <property type="nucleotide sequence ID" value="XM_026816312.1"/>
</dbReference>
<dbReference type="Pfam" id="PF25040">
    <property type="entry name" value="BLTP1_C"/>
    <property type="match status" value="1"/>
</dbReference>
<dbReference type="GeneID" id="113464743"/>
<feature type="compositionally biased region" description="Polar residues" evidence="1">
    <location>
        <begin position="125"/>
        <end position="143"/>
    </location>
</feature>
<dbReference type="InterPro" id="IPR033616">
    <property type="entry name" value="BLTP1"/>
</dbReference>